<dbReference type="PROSITE" id="PS50930">
    <property type="entry name" value="HTH_LYTTR"/>
    <property type="match status" value="1"/>
</dbReference>
<dbReference type="InterPro" id="IPR007492">
    <property type="entry name" value="LytTR_DNA-bd_dom"/>
</dbReference>
<organism evidence="8 9">
    <name type="scientific">Streptococcus merionis</name>
    <dbReference type="NCBI Taxonomy" id="400065"/>
    <lineage>
        <taxon>Bacteria</taxon>
        <taxon>Bacillati</taxon>
        <taxon>Bacillota</taxon>
        <taxon>Bacilli</taxon>
        <taxon>Lactobacillales</taxon>
        <taxon>Streptococcaceae</taxon>
        <taxon>Streptococcus</taxon>
    </lineage>
</organism>
<keyword evidence="3" id="KW-0010">Activator</keyword>
<evidence type="ECO:0000313" key="9">
    <source>
        <dbReference type="Proteomes" id="UP000215185"/>
    </source>
</evidence>
<evidence type="ECO:0000256" key="1">
    <source>
        <dbReference type="ARBA" id="ARBA00022490"/>
    </source>
</evidence>
<evidence type="ECO:0000256" key="2">
    <source>
        <dbReference type="ARBA" id="ARBA00023012"/>
    </source>
</evidence>
<feature type="modified residue" description="4-aspartylphosphate" evidence="5">
    <location>
        <position position="59"/>
    </location>
</feature>
<dbReference type="PANTHER" id="PTHR37299:SF3">
    <property type="entry name" value="STAGE 0 SPORULATION PROTEIN A HOMOLOG"/>
    <property type="match status" value="1"/>
</dbReference>
<keyword evidence="2" id="KW-0902">Two-component regulatory system</keyword>
<dbReference type="InterPro" id="IPR011006">
    <property type="entry name" value="CheY-like_superfamily"/>
</dbReference>
<dbReference type="PROSITE" id="PS50110">
    <property type="entry name" value="RESPONSE_REGULATORY"/>
    <property type="match status" value="1"/>
</dbReference>
<name>A0A239SWJ9_9STRE</name>
<dbReference type="SMART" id="SM00850">
    <property type="entry name" value="LytTR"/>
    <property type="match status" value="1"/>
</dbReference>
<protein>
    <submittedName>
        <fullName evidence="8">Response regulator</fullName>
    </submittedName>
</protein>
<comment type="function">
    <text evidence="4">Required for high-level post-exponential phase expression of a series of secreted proteins.</text>
</comment>
<evidence type="ECO:0000256" key="3">
    <source>
        <dbReference type="ARBA" id="ARBA00023159"/>
    </source>
</evidence>
<dbReference type="KEGG" id="smen:SAMEA4412692_1591"/>
<reference evidence="8 9" key="1">
    <citation type="submission" date="2017-06" db="EMBL/GenBank/DDBJ databases">
        <authorList>
            <consortium name="Pathogen Informatics"/>
        </authorList>
    </citation>
    <scope>NUCLEOTIDE SEQUENCE [LARGE SCALE GENOMIC DNA]</scope>
    <source>
        <strain evidence="8 9">NCTC13788</strain>
    </source>
</reference>
<dbReference type="EMBL" id="LT906439">
    <property type="protein sequence ID" value="SNU89696.1"/>
    <property type="molecule type" value="Genomic_DNA"/>
</dbReference>
<evidence type="ECO:0000256" key="5">
    <source>
        <dbReference type="PROSITE-ProRule" id="PRU00169"/>
    </source>
</evidence>
<dbReference type="Gene3D" id="3.40.50.2300">
    <property type="match status" value="1"/>
</dbReference>
<dbReference type="RefSeq" id="WP_018373288.1">
    <property type="nucleotide sequence ID" value="NZ_CASUGH010000323.1"/>
</dbReference>
<keyword evidence="1" id="KW-0963">Cytoplasm</keyword>
<dbReference type="STRING" id="1123308.GCA_000380085_00727"/>
<dbReference type="Pfam" id="PF04397">
    <property type="entry name" value="LytTR"/>
    <property type="match status" value="1"/>
</dbReference>
<keyword evidence="9" id="KW-1185">Reference proteome</keyword>
<gene>
    <name evidence="8" type="primary">blpR</name>
    <name evidence="8" type="ORF">SAMEA4412692_01591</name>
</gene>
<dbReference type="AlphaFoldDB" id="A0A239SWJ9"/>
<accession>A0A239SWJ9</accession>
<evidence type="ECO:0000313" key="8">
    <source>
        <dbReference type="EMBL" id="SNU89696.1"/>
    </source>
</evidence>
<dbReference type="Proteomes" id="UP000215185">
    <property type="component" value="Chromosome 1"/>
</dbReference>
<dbReference type="SMART" id="SM00448">
    <property type="entry name" value="REC"/>
    <property type="match status" value="1"/>
</dbReference>
<evidence type="ECO:0000259" key="6">
    <source>
        <dbReference type="PROSITE" id="PS50110"/>
    </source>
</evidence>
<dbReference type="PANTHER" id="PTHR37299">
    <property type="entry name" value="TRANSCRIPTIONAL REGULATOR-RELATED"/>
    <property type="match status" value="1"/>
</dbReference>
<sequence length="245" mass="29061">MNIYILEDELYHQTRLQGILGDISKQLGEPMMIKVVTGKPDELLENITTFGRDQIYFLDIELKGQEKRGLEVAQKIREKDEQATIIFVTTHSEFAAITYRYKVAALDFVDKEKETVDFTKDILANVSFVLERNRTMDSEDVFEIKTQTRHIRVPFQDIYFIETSETAHKLTLWTDRQRIEFYESMKVIEKMEPRFFRAHKAFLINPNKVKEIDRQENVVYFSNGMDCMISRRKIKSLEEQIKKKK</sequence>
<dbReference type="GO" id="GO:0003677">
    <property type="term" value="F:DNA binding"/>
    <property type="evidence" value="ECO:0007669"/>
    <property type="project" value="InterPro"/>
</dbReference>
<evidence type="ECO:0000256" key="4">
    <source>
        <dbReference type="ARBA" id="ARBA00037164"/>
    </source>
</evidence>
<feature type="domain" description="Response regulatory" evidence="6">
    <location>
        <begin position="2"/>
        <end position="126"/>
    </location>
</feature>
<proteinExistence type="predicted"/>
<dbReference type="SUPFAM" id="SSF52172">
    <property type="entry name" value="CheY-like"/>
    <property type="match status" value="1"/>
</dbReference>
<dbReference type="Pfam" id="PF00072">
    <property type="entry name" value="Response_reg"/>
    <property type="match status" value="1"/>
</dbReference>
<keyword evidence="5" id="KW-0597">Phosphoprotein</keyword>
<evidence type="ECO:0000259" key="7">
    <source>
        <dbReference type="PROSITE" id="PS50930"/>
    </source>
</evidence>
<dbReference type="CDD" id="cd17533">
    <property type="entry name" value="REC_LytTR_AgrA-like"/>
    <property type="match status" value="1"/>
</dbReference>
<dbReference type="OrthoDB" id="9809318at2"/>
<dbReference type="InterPro" id="IPR046947">
    <property type="entry name" value="LytR-like"/>
</dbReference>
<feature type="domain" description="HTH LytTR-type" evidence="7">
    <location>
        <begin position="142"/>
        <end position="243"/>
    </location>
</feature>
<dbReference type="GO" id="GO:0000156">
    <property type="term" value="F:phosphorelay response regulator activity"/>
    <property type="evidence" value="ECO:0007669"/>
    <property type="project" value="InterPro"/>
</dbReference>
<dbReference type="eggNOG" id="COG3279">
    <property type="taxonomic scope" value="Bacteria"/>
</dbReference>
<dbReference type="InterPro" id="IPR001789">
    <property type="entry name" value="Sig_transdc_resp-reg_receiver"/>
</dbReference>
<dbReference type="Gene3D" id="2.40.50.40">
    <property type="match status" value="1"/>
</dbReference>